<name>A0A0E1W076_BURPE</name>
<gene>
    <name evidence="1" type="ORF">BURPS1710A_A1811</name>
</gene>
<proteinExistence type="predicted"/>
<protein>
    <submittedName>
        <fullName evidence="1">Uncharacterized protein</fullName>
    </submittedName>
</protein>
<dbReference type="AlphaFoldDB" id="A0A0E1W076"/>
<accession>A0A0E1W076</accession>
<reference evidence="1" key="1">
    <citation type="submission" date="2009-05" db="EMBL/GenBank/DDBJ databases">
        <authorList>
            <person name="Harkins D.M."/>
            <person name="DeShazer D."/>
            <person name="Woods D.E."/>
            <person name="Brinkac L.M."/>
            <person name="Brown K.A."/>
            <person name="Hung G.C."/>
            <person name="Tuanyok A."/>
            <person name="Zhang B."/>
            <person name="Nierman W.C."/>
        </authorList>
    </citation>
    <scope>NUCLEOTIDE SEQUENCE [LARGE SCALE GENOMIC DNA]</scope>
    <source>
        <strain evidence="1">1710a</strain>
    </source>
</reference>
<dbReference type="HOGENOM" id="CLU_218640_0_0_4"/>
<evidence type="ECO:0000313" key="1">
    <source>
        <dbReference type="EMBL" id="EET05711.1"/>
    </source>
</evidence>
<sequence>MKRTTTARRLGGAPREAPFVVFVFSFLRGGGTGERVRQYREI</sequence>
<dbReference type="Proteomes" id="UP000001812">
    <property type="component" value="Chromosome II"/>
</dbReference>
<dbReference type="EMBL" id="CM000833">
    <property type="protein sequence ID" value="EET05711.1"/>
    <property type="molecule type" value="Genomic_DNA"/>
</dbReference>
<organism evidence="1">
    <name type="scientific">Burkholderia pseudomallei 1710a</name>
    <dbReference type="NCBI Taxonomy" id="320371"/>
    <lineage>
        <taxon>Bacteria</taxon>
        <taxon>Pseudomonadati</taxon>
        <taxon>Pseudomonadota</taxon>
        <taxon>Betaproteobacteria</taxon>
        <taxon>Burkholderiales</taxon>
        <taxon>Burkholderiaceae</taxon>
        <taxon>Burkholderia</taxon>
        <taxon>pseudomallei group</taxon>
    </lineage>
</organism>